<dbReference type="InterPro" id="IPR036390">
    <property type="entry name" value="WH_DNA-bd_sf"/>
</dbReference>
<name>A0A6J7I3V9_9ZZZZ</name>
<dbReference type="InterPro" id="IPR036388">
    <property type="entry name" value="WH-like_DNA-bd_sf"/>
</dbReference>
<proteinExistence type="predicted"/>
<dbReference type="InterPro" id="IPR000600">
    <property type="entry name" value="ROK"/>
</dbReference>
<organism evidence="1">
    <name type="scientific">freshwater metagenome</name>
    <dbReference type="NCBI Taxonomy" id="449393"/>
    <lineage>
        <taxon>unclassified sequences</taxon>
        <taxon>metagenomes</taxon>
        <taxon>ecological metagenomes</taxon>
    </lineage>
</organism>
<dbReference type="InterPro" id="IPR043129">
    <property type="entry name" value="ATPase_NBD"/>
</dbReference>
<dbReference type="PANTHER" id="PTHR18964">
    <property type="entry name" value="ROK (REPRESSOR, ORF, KINASE) FAMILY"/>
    <property type="match status" value="1"/>
</dbReference>
<dbReference type="SUPFAM" id="SSF53067">
    <property type="entry name" value="Actin-like ATPase domain"/>
    <property type="match status" value="1"/>
</dbReference>
<dbReference type="Pfam" id="PF00480">
    <property type="entry name" value="ROK"/>
    <property type="match status" value="1"/>
</dbReference>
<dbReference type="AlphaFoldDB" id="A0A6J7I3V9"/>
<gene>
    <name evidence="1" type="ORF">UFOPK3720_00443</name>
</gene>
<dbReference type="SUPFAM" id="SSF46785">
    <property type="entry name" value="Winged helix' DNA-binding domain"/>
    <property type="match status" value="1"/>
</dbReference>
<reference evidence="1" key="1">
    <citation type="submission" date="2020-05" db="EMBL/GenBank/DDBJ databases">
        <authorList>
            <person name="Chiriac C."/>
            <person name="Salcher M."/>
            <person name="Ghai R."/>
            <person name="Kavagutti S V."/>
        </authorList>
    </citation>
    <scope>NUCLEOTIDE SEQUENCE</scope>
</reference>
<dbReference type="PANTHER" id="PTHR18964:SF149">
    <property type="entry name" value="BIFUNCTIONAL UDP-N-ACETYLGLUCOSAMINE 2-EPIMERASE_N-ACETYLMANNOSAMINE KINASE"/>
    <property type="match status" value="1"/>
</dbReference>
<dbReference type="Gene3D" id="1.10.10.10">
    <property type="entry name" value="Winged helix-like DNA-binding domain superfamily/Winged helix DNA-binding domain"/>
    <property type="match status" value="1"/>
</dbReference>
<accession>A0A6J7I3V9</accession>
<protein>
    <submittedName>
        <fullName evidence="1">Unannotated protein</fullName>
    </submittedName>
</protein>
<dbReference type="EMBL" id="CAFBNB010000059">
    <property type="protein sequence ID" value="CAB4925371.1"/>
    <property type="molecule type" value="Genomic_DNA"/>
</dbReference>
<dbReference type="Gene3D" id="3.30.420.40">
    <property type="match status" value="2"/>
</dbReference>
<evidence type="ECO:0000313" key="1">
    <source>
        <dbReference type="EMBL" id="CAB4925371.1"/>
    </source>
</evidence>
<sequence length="405" mass="41178">MVALAAATQDEVRRNNLARILRRVHVDGPASRSDLVAFTGLNRSTVGVLVAELADAGLVVEQAGATGSVGRPSLVVAPVATSAVAIAFDVRVERLVGAVVGFGGQVLAREEQVHRRTGFKPAAGVKQIVSMAVSLVAQAPAGAWWIGTGVGVPGIVDQTDGLVRLAPNLGWVDVPLGELITDALKSEFGEAPATVIGNDADLGAVAEHVRGAAAGSRNVIYLSGEVGVGGGIVLDGRLMSGAGGYGGEVGHMVMNPVGELCRCGSRGCWETVIGHDAIVRGAGIPAESADVIDVVRAAERGDMLAKQALADAGDWLGTGIGNLVNIFNPEVIVLGGHLADLLPQVSGVLFDRVGHSIRPSREQVTVVAPGLGRDSTLIGAAEGVFATLLDDPLGALAKSTTITAP</sequence>